<protein>
    <submittedName>
        <fullName evidence="2">Uncharacterized protein</fullName>
    </submittedName>
</protein>
<evidence type="ECO:0000256" key="1">
    <source>
        <dbReference type="SAM" id="MobiDB-lite"/>
    </source>
</evidence>
<sequence length="158" mass="17695">MMFWGRGGGGKSATTSATEHADATRWVSEDAQSTATSTIPIAPSYVLSEQRRSELLLAARTNRVSWVDGVDQRDRTAGSNGFPSNLSASIIPSRCHDALMSVNDELARFFASLDELKLKILPNELQLTEEEPETATDTRNATRRYRTLFQELRSRRRF</sequence>
<reference evidence="2" key="1">
    <citation type="submission" date="2020-04" db="EMBL/GenBank/DDBJ databases">
        <title>Hybrid Assembly of Korean Phytophthora infestans isolates.</title>
        <authorList>
            <person name="Prokchorchik M."/>
            <person name="Lee Y."/>
            <person name="Seo J."/>
            <person name="Cho J.-H."/>
            <person name="Park Y.-E."/>
            <person name="Jang D.-C."/>
            <person name="Im J.-S."/>
            <person name="Choi J.-G."/>
            <person name="Park H.-J."/>
            <person name="Lee G.-B."/>
            <person name="Lee Y.-G."/>
            <person name="Hong S.-Y."/>
            <person name="Cho K."/>
            <person name="Sohn K.H."/>
        </authorList>
    </citation>
    <scope>NUCLEOTIDE SEQUENCE</scope>
    <source>
        <strain evidence="2">KR_1_A1</strain>
    </source>
</reference>
<name>A0A833WAL2_PHYIN</name>
<comment type="caution">
    <text evidence="2">The sequence shown here is derived from an EMBL/GenBank/DDBJ whole genome shotgun (WGS) entry which is preliminary data.</text>
</comment>
<keyword evidence="3" id="KW-1185">Reference proteome</keyword>
<proteinExistence type="predicted"/>
<feature type="region of interest" description="Disordered" evidence="1">
    <location>
        <begin position="1"/>
        <end position="26"/>
    </location>
</feature>
<gene>
    <name evidence="2" type="ORF">GN244_ATG13003</name>
</gene>
<evidence type="ECO:0000313" key="3">
    <source>
        <dbReference type="Proteomes" id="UP000602510"/>
    </source>
</evidence>
<dbReference type="Proteomes" id="UP000602510">
    <property type="component" value="Unassembled WGS sequence"/>
</dbReference>
<evidence type="ECO:0000313" key="2">
    <source>
        <dbReference type="EMBL" id="KAF4034987.1"/>
    </source>
</evidence>
<organism evidence="2 3">
    <name type="scientific">Phytophthora infestans</name>
    <name type="common">Potato late blight agent</name>
    <name type="synonym">Botrytis infestans</name>
    <dbReference type="NCBI Taxonomy" id="4787"/>
    <lineage>
        <taxon>Eukaryota</taxon>
        <taxon>Sar</taxon>
        <taxon>Stramenopiles</taxon>
        <taxon>Oomycota</taxon>
        <taxon>Peronosporomycetes</taxon>
        <taxon>Peronosporales</taxon>
        <taxon>Peronosporaceae</taxon>
        <taxon>Phytophthora</taxon>
    </lineage>
</organism>
<dbReference type="AlphaFoldDB" id="A0A833WAL2"/>
<dbReference type="EMBL" id="WSZM01000333">
    <property type="protein sequence ID" value="KAF4034987.1"/>
    <property type="molecule type" value="Genomic_DNA"/>
</dbReference>
<feature type="compositionally biased region" description="Gly residues" evidence="1">
    <location>
        <begin position="1"/>
        <end position="11"/>
    </location>
</feature>
<accession>A0A833WAL2</accession>